<dbReference type="EMBL" id="JAJAQI010000019">
    <property type="protein sequence ID" value="MCB4822831.1"/>
    <property type="molecule type" value="Genomic_DNA"/>
</dbReference>
<dbReference type="Pfam" id="PF08484">
    <property type="entry name" value="Methyltransf_14"/>
    <property type="match status" value="1"/>
</dbReference>
<evidence type="ECO:0000259" key="1">
    <source>
        <dbReference type="Pfam" id="PF08421"/>
    </source>
</evidence>
<keyword evidence="4" id="KW-1185">Reference proteome</keyword>
<dbReference type="Pfam" id="PF08421">
    <property type="entry name" value="Methyltransf_13"/>
    <property type="match status" value="1"/>
</dbReference>
<comment type="caution">
    <text evidence="3">The sequence shown here is derived from an EMBL/GenBank/DDBJ whole genome shotgun (WGS) entry which is preliminary data.</text>
</comment>
<keyword evidence="3" id="KW-0808">Transferase</keyword>
<dbReference type="InterPro" id="IPR013691">
    <property type="entry name" value="MeTrfase_14"/>
</dbReference>
<reference evidence="3" key="1">
    <citation type="submission" date="2021-10" db="EMBL/GenBank/DDBJ databases">
        <title>Roseicella aerolatum sp. nov., isolated from aerosols of e-waste dismantling site.</title>
        <authorList>
            <person name="Qin T."/>
        </authorList>
    </citation>
    <scope>NUCLEOTIDE SEQUENCE</scope>
    <source>
        <strain evidence="3">GB24</strain>
    </source>
</reference>
<gene>
    <name evidence="3" type="ORF">LHA35_13920</name>
</gene>
<sequence>MEASEPGQGPICRSCGAILREEVADLGLVPLSVDPVRLGTGGRPVACAPLRALVCEDCRLVQVAGTGVALRDAPRPAHGFAGLLAARLRLGPGTPVAAFDAAMLEPFRNRDIPARAVPTGALTALQLREALPPPVLLLAGAVLATAPDIQDALAGVRALLAPGGIAVFDLPDLLSWLRGNRFDLLSHALPGLPSVLVAEMLLGLHGLVPFEVEPLPGPGPWLRLLVGHAEDATKPAAASLLARRVEERAAELEGPDAYRRAAVAVAEARLAVLDLLVAARRDGRKVAGYGAGTAAATLAAACGIGPGLLGYTVHPDVGACGLELPGSQVPVLPVAALDQGAPDLLLVLDGTPPATVREVLARHGTWQGRLAVPLPGLHIV</sequence>
<dbReference type="Gene3D" id="3.40.50.720">
    <property type="entry name" value="NAD(P)-binding Rossmann-like Domain"/>
    <property type="match status" value="1"/>
</dbReference>
<dbReference type="Gene3D" id="3.40.50.150">
    <property type="entry name" value="Vaccinia Virus protein VP39"/>
    <property type="match status" value="1"/>
</dbReference>
<organism evidence="3 4">
    <name type="scientific">Roseicella aerolata</name>
    <dbReference type="NCBI Taxonomy" id="2883479"/>
    <lineage>
        <taxon>Bacteria</taxon>
        <taxon>Pseudomonadati</taxon>
        <taxon>Pseudomonadota</taxon>
        <taxon>Alphaproteobacteria</taxon>
        <taxon>Acetobacterales</taxon>
        <taxon>Roseomonadaceae</taxon>
        <taxon>Roseicella</taxon>
    </lineage>
</organism>
<feature type="domain" description="C-methyltransferase" evidence="2">
    <location>
        <begin position="222"/>
        <end position="375"/>
    </location>
</feature>
<dbReference type="RefSeq" id="WP_226608877.1">
    <property type="nucleotide sequence ID" value="NZ_JAJAQI010000019.1"/>
</dbReference>
<dbReference type="Proteomes" id="UP001139311">
    <property type="component" value="Unassembled WGS sequence"/>
</dbReference>
<dbReference type="InterPro" id="IPR013630">
    <property type="entry name" value="Methyltransf_Zn-bd_dom_put"/>
</dbReference>
<dbReference type="GO" id="GO:0032259">
    <property type="term" value="P:methylation"/>
    <property type="evidence" value="ECO:0007669"/>
    <property type="project" value="UniProtKB-KW"/>
</dbReference>
<feature type="domain" description="Methyltransferase putative zinc binding" evidence="1">
    <location>
        <begin position="12"/>
        <end position="63"/>
    </location>
</feature>
<accession>A0A9X1IDL9</accession>
<proteinExistence type="predicted"/>
<dbReference type="GO" id="GO:0008168">
    <property type="term" value="F:methyltransferase activity"/>
    <property type="evidence" value="ECO:0007669"/>
    <property type="project" value="UniProtKB-KW"/>
</dbReference>
<protein>
    <submittedName>
        <fullName evidence="3">Methyltransferase C-terminal domain-containing protein</fullName>
    </submittedName>
</protein>
<dbReference type="SUPFAM" id="SSF53335">
    <property type="entry name" value="S-adenosyl-L-methionine-dependent methyltransferases"/>
    <property type="match status" value="1"/>
</dbReference>
<evidence type="ECO:0000313" key="4">
    <source>
        <dbReference type="Proteomes" id="UP001139311"/>
    </source>
</evidence>
<keyword evidence="3" id="KW-0489">Methyltransferase</keyword>
<dbReference type="AlphaFoldDB" id="A0A9X1IDL9"/>
<evidence type="ECO:0000313" key="3">
    <source>
        <dbReference type="EMBL" id="MCB4822831.1"/>
    </source>
</evidence>
<name>A0A9X1IDL9_9PROT</name>
<dbReference type="InterPro" id="IPR038576">
    <property type="entry name" value="Methyltransf_Zn-bd_dom_put_sf"/>
</dbReference>
<evidence type="ECO:0000259" key="2">
    <source>
        <dbReference type="Pfam" id="PF08484"/>
    </source>
</evidence>
<dbReference type="Gene3D" id="6.20.50.110">
    <property type="entry name" value="Methyltransferase, zinc-binding domain"/>
    <property type="match status" value="1"/>
</dbReference>
<dbReference type="InterPro" id="IPR029063">
    <property type="entry name" value="SAM-dependent_MTases_sf"/>
</dbReference>